<evidence type="ECO:0000313" key="9">
    <source>
        <dbReference type="Proteomes" id="UP000504714"/>
    </source>
</evidence>
<name>A0A6L2ZPX8_9ENTR</name>
<dbReference type="Gene3D" id="1.10.443.10">
    <property type="entry name" value="Intergrase catalytic core"/>
    <property type="match status" value="1"/>
</dbReference>
<organism evidence="8 9">
    <name type="scientific">Candidatus Regiella insecticola</name>
    <dbReference type="NCBI Taxonomy" id="138073"/>
    <lineage>
        <taxon>Bacteria</taxon>
        <taxon>Pseudomonadati</taxon>
        <taxon>Pseudomonadota</taxon>
        <taxon>Gammaproteobacteria</taxon>
        <taxon>Enterobacterales</taxon>
        <taxon>Enterobacteriaceae</taxon>
        <taxon>aphid secondary symbionts</taxon>
        <taxon>Candidatus Regiella</taxon>
    </lineage>
</organism>
<feature type="domain" description="Core-binding (CB)" evidence="7">
    <location>
        <begin position="127"/>
        <end position="207"/>
    </location>
</feature>
<dbReference type="PROSITE" id="PS51900">
    <property type="entry name" value="CB"/>
    <property type="match status" value="1"/>
</dbReference>
<dbReference type="AlphaFoldDB" id="A0A6L2ZPX8"/>
<dbReference type="InterPro" id="IPR002104">
    <property type="entry name" value="Integrase_catalytic"/>
</dbReference>
<dbReference type="PANTHER" id="PTHR30629:SF9">
    <property type="entry name" value="PROTEIN INTB-RELATED"/>
    <property type="match status" value="1"/>
</dbReference>
<dbReference type="GO" id="GO:0006310">
    <property type="term" value="P:DNA recombination"/>
    <property type="evidence" value="ECO:0007669"/>
    <property type="project" value="UniProtKB-KW"/>
</dbReference>
<evidence type="ECO:0000256" key="1">
    <source>
        <dbReference type="ARBA" id="ARBA00008857"/>
    </source>
</evidence>
<dbReference type="GO" id="GO:0015074">
    <property type="term" value="P:DNA integration"/>
    <property type="evidence" value="ECO:0007669"/>
    <property type="project" value="UniProtKB-KW"/>
</dbReference>
<dbReference type="CDD" id="cd00801">
    <property type="entry name" value="INT_P4_C"/>
    <property type="match status" value="1"/>
</dbReference>
<evidence type="ECO:0000256" key="5">
    <source>
        <dbReference type="PROSITE-ProRule" id="PRU01248"/>
    </source>
</evidence>
<evidence type="ECO:0000313" key="8">
    <source>
        <dbReference type="EMBL" id="GFN46460.1"/>
    </source>
</evidence>
<dbReference type="InterPro" id="IPR011010">
    <property type="entry name" value="DNA_brk_join_enz"/>
</dbReference>
<evidence type="ECO:0000256" key="3">
    <source>
        <dbReference type="ARBA" id="ARBA00023125"/>
    </source>
</evidence>
<dbReference type="InterPro" id="IPR050808">
    <property type="entry name" value="Phage_Integrase"/>
</dbReference>
<dbReference type="InterPro" id="IPR013762">
    <property type="entry name" value="Integrase-like_cat_sf"/>
</dbReference>
<dbReference type="Pfam" id="PF22022">
    <property type="entry name" value="Phage_int_M"/>
    <property type="match status" value="1"/>
</dbReference>
<dbReference type="PANTHER" id="PTHR30629">
    <property type="entry name" value="PROPHAGE INTEGRASE"/>
    <property type="match status" value="1"/>
</dbReference>
<evidence type="ECO:0000259" key="6">
    <source>
        <dbReference type="PROSITE" id="PS51898"/>
    </source>
</evidence>
<sequence>MRVQMRVYTGSIKSCTLKHTEGEEYKGTPIMALTDVKVRSAKPAEKAYKLTDGEGMFLLIHPNGSKYWRLRYRFGGKEKMLALGVYPEITLSDARHKRDQARKLVAAGIDPSEHKKAVKVEQQSAANSFETVARAWHESNKKWSASHSARVLKTLVDHLFPSLGHRNIADLKTRDLLTPIKVVEHSGRLEVAARLQQRTTAIMRYAVQSGMIDYNPAQYMAGAIATGKCVHRPALDFARIPELFERIENYKGRLLTQLAVKLTLLVFIRSSELRFARYNEVDFERAIWTIPAEREALKGVKYSSRGAKMRTPHLVPLSRQAIAVLEQIKAISGEHELIFIGDHYAHKPMSENTVNKALRIMGYDTKTEVCGHGFRAMACGALIESALWSRDAVERQMSHQERNNVRAAYIHKAEHLEERRLMVQWWADYLDANRDCAIAPYEFARTKNVMQSPFNNVRPSLN</sequence>
<dbReference type="InterPro" id="IPR010998">
    <property type="entry name" value="Integrase_recombinase_N"/>
</dbReference>
<dbReference type="Gene3D" id="1.10.150.130">
    <property type="match status" value="1"/>
</dbReference>
<feature type="domain" description="Tyr recombinase" evidence="6">
    <location>
        <begin position="230"/>
        <end position="422"/>
    </location>
</feature>
<keyword evidence="2" id="KW-0229">DNA integration</keyword>
<comment type="similarity">
    <text evidence="1">Belongs to the 'phage' integrase family.</text>
</comment>
<evidence type="ECO:0000256" key="2">
    <source>
        <dbReference type="ARBA" id="ARBA00022908"/>
    </source>
</evidence>
<dbReference type="InterPro" id="IPR038488">
    <property type="entry name" value="Integrase_DNA-bd_sf"/>
</dbReference>
<evidence type="ECO:0000256" key="4">
    <source>
        <dbReference type="ARBA" id="ARBA00023172"/>
    </source>
</evidence>
<dbReference type="Pfam" id="PF13356">
    <property type="entry name" value="Arm-DNA-bind_3"/>
    <property type="match status" value="1"/>
</dbReference>
<dbReference type="Proteomes" id="UP000504714">
    <property type="component" value="Unassembled WGS sequence"/>
</dbReference>
<dbReference type="InterPro" id="IPR053876">
    <property type="entry name" value="Phage_int_M"/>
</dbReference>
<keyword evidence="4" id="KW-0233">DNA recombination</keyword>
<protein>
    <submittedName>
        <fullName evidence="8">Prophage P4 integrase</fullName>
    </submittedName>
</protein>
<dbReference type="EMBL" id="BLXO01000004">
    <property type="protein sequence ID" value="GFN46460.1"/>
    <property type="molecule type" value="Genomic_DNA"/>
</dbReference>
<dbReference type="InterPro" id="IPR025166">
    <property type="entry name" value="Integrase_DNA_bind_dom"/>
</dbReference>
<dbReference type="GO" id="GO:0003677">
    <property type="term" value="F:DNA binding"/>
    <property type="evidence" value="ECO:0007669"/>
    <property type="project" value="UniProtKB-UniRule"/>
</dbReference>
<dbReference type="SUPFAM" id="SSF56349">
    <property type="entry name" value="DNA breaking-rejoining enzymes"/>
    <property type="match status" value="1"/>
</dbReference>
<dbReference type="Gene3D" id="3.30.160.390">
    <property type="entry name" value="Integrase, DNA-binding domain"/>
    <property type="match status" value="1"/>
</dbReference>
<accession>A0A6L2ZPX8</accession>
<dbReference type="InterPro" id="IPR044068">
    <property type="entry name" value="CB"/>
</dbReference>
<proteinExistence type="inferred from homology"/>
<gene>
    <name evidence="8" type="primary">intB</name>
    <name evidence="8" type="ORF">RINTU1_20840</name>
</gene>
<evidence type="ECO:0000259" key="7">
    <source>
        <dbReference type="PROSITE" id="PS51900"/>
    </source>
</evidence>
<dbReference type="Pfam" id="PF00589">
    <property type="entry name" value="Phage_integrase"/>
    <property type="match status" value="1"/>
</dbReference>
<reference evidence="8 9" key="1">
    <citation type="submission" date="2020-06" db="EMBL/GenBank/DDBJ databases">
        <title>The genome sequence of Candidatus Regiella insecticola strain Tut.</title>
        <authorList>
            <person name="Nikoh N."/>
            <person name="Tsuchida T."/>
            <person name="Koga R."/>
            <person name="Oshima K."/>
            <person name="Hattori M."/>
            <person name="Fukatsu T."/>
        </authorList>
    </citation>
    <scope>NUCLEOTIDE SEQUENCE [LARGE SCALE GENOMIC DNA]</scope>
    <source>
        <strain evidence="8 9">Tut</strain>
    </source>
</reference>
<dbReference type="PROSITE" id="PS51898">
    <property type="entry name" value="TYR_RECOMBINASE"/>
    <property type="match status" value="1"/>
</dbReference>
<keyword evidence="3 5" id="KW-0238">DNA-binding</keyword>
<comment type="caution">
    <text evidence="8">The sequence shown here is derived from an EMBL/GenBank/DDBJ whole genome shotgun (WGS) entry which is preliminary data.</text>
</comment>